<accession>A0A135RT18</accession>
<organism evidence="2 3">
    <name type="scientific">Colletotrichum salicis</name>
    <dbReference type="NCBI Taxonomy" id="1209931"/>
    <lineage>
        <taxon>Eukaryota</taxon>
        <taxon>Fungi</taxon>
        <taxon>Dikarya</taxon>
        <taxon>Ascomycota</taxon>
        <taxon>Pezizomycotina</taxon>
        <taxon>Sordariomycetes</taxon>
        <taxon>Hypocreomycetidae</taxon>
        <taxon>Glomerellales</taxon>
        <taxon>Glomerellaceae</taxon>
        <taxon>Colletotrichum</taxon>
        <taxon>Colletotrichum acutatum species complex</taxon>
    </lineage>
</organism>
<dbReference type="STRING" id="1209931.A0A135RT18"/>
<feature type="compositionally biased region" description="Polar residues" evidence="1">
    <location>
        <begin position="456"/>
        <end position="469"/>
    </location>
</feature>
<feature type="region of interest" description="Disordered" evidence="1">
    <location>
        <begin position="509"/>
        <end position="528"/>
    </location>
</feature>
<feature type="compositionally biased region" description="Basic and acidic residues" evidence="1">
    <location>
        <begin position="1336"/>
        <end position="1345"/>
    </location>
</feature>
<feature type="compositionally biased region" description="Polar residues" evidence="1">
    <location>
        <begin position="1176"/>
        <end position="1211"/>
    </location>
</feature>
<evidence type="ECO:0000256" key="1">
    <source>
        <dbReference type="SAM" id="MobiDB-lite"/>
    </source>
</evidence>
<protein>
    <recommendedName>
        <fullName evidence="4">Cbr-clec-223 protein</fullName>
    </recommendedName>
</protein>
<feature type="compositionally biased region" description="Basic and acidic residues" evidence="1">
    <location>
        <begin position="1308"/>
        <end position="1327"/>
    </location>
</feature>
<evidence type="ECO:0000313" key="3">
    <source>
        <dbReference type="Proteomes" id="UP000070121"/>
    </source>
</evidence>
<feature type="region of interest" description="Disordered" evidence="1">
    <location>
        <begin position="383"/>
        <end position="472"/>
    </location>
</feature>
<reference evidence="2 3" key="1">
    <citation type="submission" date="2014-02" db="EMBL/GenBank/DDBJ databases">
        <title>The genome sequence of Colletotrichum salicis CBS 607.94.</title>
        <authorList>
            <person name="Baroncelli R."/>
            <person name="Thon M.R."/>
        </authorList>
    </citation>
    <scope>NUCLEOTIDE SEQUENCE [LARGE SCALE GENOMIC DNA]</scope>
    <source>
        <strain evidence="2 3">CBS 607.94</strain>
    </source>
</reference>
<feature type="compositionally biased region" description="Polar residues" evidence="1">
    <location>
        <begin position="29"/>
        <end position="41"/>
    </location>
</feature>
<feature type="compositionally biased region" description="Low complexity" evidence="1">
    <location>
        <begin position="590"/>
        <end position="599"/>
    </location>
</feature>
<feature type="compositionally biased region" description="Polar residues" evidence="1">
    <location>
        <begin position="291"/>
        <end position="308"/>
    </location>
</feature>
<feature type="region of interest" description="Disordered" evidence="1">
    <location>
        <begin position="1261"/>
        <end position="1485"/>
    </location>
</feature>
<feature type="compositionally biased region" description="Polar residues" evidence="1">
    <location>
        <begin position="801"/>
        <end position="815"/>
    </location>
</feature>
<gene>
    <name evidence="2" type="ORF">CSAL01_05303</name>
</gene>
<feature type="compositionally biased region" description="Polar residues" evidence="1">
    <location>
        <begin position="926"/>
        <end position="935"/>
    </location>
</feature>
<feature type="compositionally biased region" description="Polar residues" evidence="1">
    <location>
        <begin position="1446"/>
        <end position="1462"/>
    </location>
</feature>
<feature type="compositionally biased region" description="Basic residues" evidence="1">
    <location>
        <begin position="1052"/>
        <end position="1064"/>
    </location>
</feature>
<feature type="compositionally biased region" description="Polar residues" evidence="1">
    <location>
        <begin position="1"/>
        <end position="14"/>
    </location>
</feature>
<feature type="compositionally biased region" description="Basic residues" evidence="1">
    <location>
        <begin position="1362"/>
        <end position="1377"/>
    </location>
</feature>
<feature type="region of interest" description="Disordered" evidence="1">
    <location>
        <begin position="1"/>
        <end position="41"/>
    </location>
</feature>
<feature type="compositionally biased region" description="Polar residues" evidence="1">
    <location>
        <begin position="1269"/>
        <end position="1288"/>
    </location>
</feature>
<sequence>MASNNHGRSGSFQDQRFPMNNDHDGRGTMANSMPANSSSHYYPNGIPDGYKMVGTKEGETPRLYIEDNLPTAFYNQPTKEIKAIFSTNNGEFPTRGLSHVISARQIDLWSAEELQERANAIRKKHWSHMKSMPQLEYWEDLYDYFDCYDIYFQGAMNLWNLMLHLYHENQCLVRNLHQEILAEVGHWCDEWAAKSGNKKKLLDFKDLHGNILNLLSSDDRADLQGLPPVSMDLVRNALKFRHDQLQGKPWAQPAPYPRNSLGFQWEEGTLQHWLAGQPVQDTPSGLAPASTAPNLAIGSTDSPLSQLSPAARTSPPKPLIVSGTSRQNEVDHLHRDVATAANHLNHPGGISADNQQIFSASHGIVSDESRQVPGHLRPNFAQTDQAPISRGGNAGPGGSTFYPHTTRPDGHPFNTPLTTGPHGTPQPYLGPLGPPHGPLGPPAGPANRHCGPPSQVIPSPQRPNDSRFNNAGHAAQMPGSVLVGGVPRAQSAAFPLVAPELVPFQRHNSKRNASTNPYFGQAADRGSPMGPPRFETGFNSRGAPNSHGPYHLHHQRPRGESKGWEKVHNADDSIHGPVFRRSPTKENRSRALSRSSASRQNFTCVNQHEKLVDNKWAYTPCECPSCEARERSVFVQLTSHLIRDDLSEKVQVVMSRWGEVEKVSRLALKDQREYPNFFVRFKDGSRITEIACAKEIECAELHCMLQTRPIHHTRYGSLMYSKAGREANEQHRIANQYEGSQQPPRMGSQIPFTQGQSISARMDSRSHVVSLEQYMVPRPSKPQGKAAQCSRSEAAPDSTVAMPTTDQVALQQQKSELPEDVKPTQARPTADIALQHSSEAESRSKPPSEEVIPDGEKTTKHDSPRISDSPCKAIVVNLPATPRKQTKNSTATEAHGESDSSDKGVFTPENSESVASPIKKSPPPTSGKNNKSNALCDQRPSEESTKVVPHVSSVLEEGVTAPEPLTQSPTYGKGKYRKVFSHRDTSSVEVFDVVPHMPGRSSSSFLNHSFLDEDGPSDSLRLKSGHALDSLIDAGLAQGVPLTIMTEDASKKKAKKNKKKKKKPTSASQDESHPIGDTSTKAADDDTPHTPKAMQTGASDTADIITKAKDIVETEGSSGKPLCKNFRANAGGSLRLPKNRRKHPTQLSLAVREGSASGAANVLKEAHVFDGGLPSAASTSQMSFSTAQESRSGNSSPKVLSTPATPSSARTPESRVSPEMSAVESEAASKSTMQLNPKAKEFVSPAPRPVVHRVKLAPIPLVPIPVKNPQHQRNFSHSSSATSRTLTPGPTPPKDRVKECQEVPIGDGVDKGQDSTTREASTHDEGAQKPTSENMGKMKKDHPADGDTSVSQTSNASSGNGHKQRPKKGASKKKQQHGKQEPEKSNPSPKKQNVRGHTHGQRPQNASGTHSRKLSVASRDDFPSLPPAPLPASGLPATSVWGKARATSTAVTSSNIPPTGNISSEDKTKDKTSSDPLPEEGSGKH</sequence>
<feature type="region of interest" description="Disordered" evidence="1">
    <location>
        <begin position="1048"/>
        <end position="1157"/>
    </location>
</feature>
<feature type="region of interest" description="Disordered" evidence="1">
    <location>
        <begin position="775"/>
        <end position="973"/>
    </location>
</feature>
<comment type="caution">
    <text evidence="2">The sequence shown here is derived from an EMBL/GenBank/DDBJ whole genome shotgun (WGS) entry which is preliminary data.</text>
</comment>
<feature type="compositionally biased region" description="Basic and acidic residues" evidence="1">
    <location>
        <begin position="838"/>
        <end position="865"/>
    </location>
</feature>
<evidence type="ECO:0000313" key="2">
    <source>
        <dbReference type="EMBL" id="KXH26856.1"/>
    </source>
</evidence>
<dbReference type="OrthoDB" id="3941926at2759"/>
<dbReference type="EMBL" id="JFFI01002699">
    <property type="protein sequence ID" value="KXH26856.1"/>
    <property type="molecule type" value="Genomic_DNA"/>
</dbReference>
<feature type="compositionally biased region" description="Basic and acidic residues" evidence="1">
    <location>
        <begin position="1464"/>
        <end position="1473"/>
    </location>
</feature>
<name>A0A135RT18_9PEZI</name>
<feature type="compositionally biased region" description="Pro residues" evidence="1">
    <location>
        <begin position="432"/>
        <end position="444"/>
    </location>
</feature>
<feature type="region of interest" description="Disordered" evidence="1">
    <location>
        <begin position="277"/>
        <end position="328"/>
    </location>
</feature>
<dbReference type="Proteomes" id="UP000070121">
    <property type="component" value="Unassembled WGS sequence"/>
</dbReference>
<proteinExistence type="predicted"/>
<evidence type="ECO:0008006" key="4">
    <source>
        <dbReference type="Google" id="ProtNLM"/>
    </source>
</evidence>
<feature type="region of interest" description="Disordered" evidence="1">
    <location>
        <begin position="573"/>
        <end position="599"/>
    </location>
</feature>
<feature type="region of interest" description="Disordered" evidence="1">
    <location>
        <begin position="1171"/>
        <end position="1249"/>
    </location>
</feature>
<keyword evidence="3" id="KW-1185">Reference proteome</keyword>
<feature type="compositionally biased region" description="Polar residues" evidence="1">
    <location>
        <begin position="1348"/>
        <end position="1361"/>
    </location>
</feature>